<gene>
    <name evidence="2" type="ORF">OVA965_LOCUS11988</name>
    <name evidence="3" type="ORF">TMI583_LOCUS11992</name>
</gene>
<proteinExistence type="predicted"/>
<protein>
    <submittedName>
        <fullName evidence="3">Uncharacterized protein</fullName>
    </submittedName>
</protein>
<feature type="coiled-coil region" evidence="1">
    <location>
        <begin position="104"/>
        <end position="131"/>
    </location>
</feature>
<keyword evidence="1" id="KW-0175">Coiled coil</keyword>
<evidence type="ECO:0000313" key="2">
    <source>
        <dbReference type="EMBL" id="CAF0947796.1"/>
    </source>
</evidence>
<reference evidence="3" key="1">
    <citation type="submission" date="2021-02" db="EMBL/GenBank/DDBJ databases">
        <authorList>
            <person name="Nowell W R."/>
        </authorList>
    </citation>
    <scope>NUCLEOTIDE SEQUENCE</scope>
</reference>
<dbReference type="AlphaFoldDB" id="A0A8S2IF87"/>
<dbReference type="Proteomes" id="UP000677228">
    <property type="component" value="Unassembled WGS sequence"/>
</dbReference>
<name>A0A8S2IF87_9BILA</name>
<comment type="caution">
    <text evidence="3">The sequence shown here is derived from an EMBL/GenBank/DDBJ whole genome shotgun (WGS) entry which is preliminary data.</text>
</comment>
<evidence type="ECO:0000256" key="1">
    <source>
        <dbReference type="SAM" id="Coils"/>
    </source>
</evidence>
<dbReference type="EMBL" id="CAJNOK010004730">
    <property type="protein sequence ID" value="CAF0947796.1"/>
    <property type="molecule type" value="Genomic_DNA"/>
</dbReference>
<evidence type="ECO:0000313" key="4">
    <source>
        <dbReference type="Proteomes" id="UP000682733"/>
    </source>
</evidence>
<accession>A0A8S2IF87</accession>
<dbReference type="Proteomes" id="UP000682733">
    <property type="component" value="Unassembled WGS sequence"/>
</dbReference>
<evidence type="ECO:0000313" key="3">
    <source>
        <dbReference type="EMBL" id="CAF3722240.1"/>
    </source>
</evidence>
<organism evidence="3 4">
    <name type="scientific">Didymodactylos carnosus</name>
    <dbReference type="NCBI Taxonomy" id="1234261"/>
    <lineage>
        <taxon>Eukaryota</taxon>
        <taxon>Metazoa</taxon>
        <taxon>Spiralia</taxon>
        <taxon>Gnathifera</taxon>
        <taxon>Rotifera</taxon>
        <taxon>Eurotatoria</taxon>
        <taxon>Bdelloidea</taxon>
        <taxon>Philodinida</taxon>
        <taxon>Philodinidae</taxon>
        <taxon>Didymodactylos</taxon>
    </lineage>
</organism>
<sequence>MLQHKQDLRETDNTQPLLLQHGSKIIAERNCIWYREKETSDQSPTRTDDEDKHFQQSEFQDIHSHDDLTLESAASYSQIQDKSNISELEQDLVNGLNKLKILDVNVLSEKIQRTEERIEDCRENDRKEETEKETQILSQLKHMTLLDEEITKLKSTQLVEGSSNVMELSRLEHELVNGLELLKILDENVLSEKIQQTKERIKDYQENDRKEETEKETQILAQLEQLTLLDEEITKLKSTQLVEDRNNVIKPRRLEQDLTEDISVCDASGIEETASPEVDIANDVGVIEALKAKLNRAFTSKDGLGK</sequence>
<dbReference type="EMBL" id="CAJOBA010004735">
    <property type="protein sequence ID" value="CAF3722240.1"/>
    <property type="molecule type" value="Genomic_DNA"/>
</dbReference>
<feature type="coiled-coil region" evidence="1">
    <location>
        <begin position="187"/>
        <end position="214"/>
    </location>
</feature>